<evidence type="ECO:0000259" key="6">
    <source>
        <dbReference type="PROSITE" id="PS50893"/>
    </source>
</evidence>
<dbReference type="SUPFAM" id="SSF52540">
    <property type="entry name" value="P-loop containing nucleoside triphosphate hydrolases"/>
    <property type="match status" value="1"/>
</dbReference>
<keyword evidence="8" id="KW-1185">Reference proteome</keyword>
<dbReference type="PROSITE" id="PS00211">
    <property type="entry name" value="ABC_TRANSPORTER_1"/>
    <property type="match status" value="1"/>
</dbReference>
<protein>
    <recommendedName>
        <fullName evidence="6">ABC transporter domain-containing protein</fullName>
    </recommendedName>
</protein>
<sequence>MSVKGLGMTYRAPVREAGLRSALRSAVHRHYRHIEAVSELTFDLHAGEVVGFVGPNGAGKTTTMKILSGILHPTAGEARVLGHVPWHRKHDYLKQIALVRGSQPIGGPAELTVMDSLRYQQILYEIPKPDFRANLAELVELLDLDSLLDRQVRALSLGERMRAGLAITLVYRPKVLFLDEPTIGLDVTAAAALRRFIAGYAVQSGATVLLTSHYVTDVESLCERVILIEESRVRYDGSFASLDYFDREGNR</sequence>
<dbReference type="Pfam" id="PF00005">
    <property type="entry name" value="ABC_tran"/>
    <property type="match status" value="1"/>
</dbReference>
<evidence type="ECO:0000313" key="8">
    <source>
        <dbReference type="Proteomes" id="UP001500542"/>
    </source>
</evidence>
<dbReference type="SMART" id="SM00382">
    <property type="entry name" value="AAA"/>
    <property type="match status" value="1"/>
</dbReference>
<dbReference type="InterPro" id="IPR050763">
    <property type="entry name" value="ABC_transporter_ATP-binding"/>
</dbReference>
<name>A0ABN1RRF5_9ACTN</name>
<dbReference type="InterPro" id="IPR003439">
    <property type="entry name" value="ABC_transporter-like_ATP-bd"/>
</dbReference>
<dbReference type="EMBL" id="BAAAHK010000024">
    <property type="protein sequence ID" value="GAA0962228.1"/>
    <property type="molecule type" value="Genomic_DNA"/>
</dbReference>
<dbReference type="InterPro" id="IPR003593">
    <property type="entry name" value="AAA+_ATPase"/>
</dbReference>
<keyword evidence="5" id="KW-0046">Antibiotic resistance</keyword>
<keyword evidence="3" id="KW-0547">Nucleotide-binding</keyword>
<evidence type="ECO:0000313" key="7">
    <source>
        <dbReference type="EMBL" id="GAA0962228.1"/>
    </source>
</evidence>
<dbReference type="PANTHER" id="PTHR42711:SF4">
    <property type="entry name" value="ABC TRANSPORTER RELATED"/>
    <property type="match status" value="1"/>
</dbReference>
<dbReference type="Gene3D" id="3.40.50.300">
    <property type="entry name" value="P-loop containing nucleotide triphosphate hydrolases"/>
    <property type="match status" value="1"/>
</dbReference>
<keyword evidence="2" id="KW-0813">Transport</keyword>
<dbReference type="PROSITE" id="PS50893">
    <property type="entry name" value="ABC_TRANSPORTER_2"/>
    <property type="match status" value="1"/>
</dbReference>
<dbReference type="InterPro" id="IPR017871">
    <property type="entry name" value="ABC_transporter-like_CS"/>
</dbReference>
<dbReference type="Proteomes" id="UP001500542">
    <property type="component" value="Unassembled WGS sequence"/>
</dbReference>
<comment type="subcellular location">
    <subcellularLocation>
        <location evidence="1">Cell membrane</location>
        <topology evidence="1">Peripheral membrane protein</topology>
    </subcellularLocation>
</comment>
<dbReference type="PANTHER" id="PTHR42711">
    <property type="entry name" value="ABC TRANSPORTER ATP-BINDING PROTEIN"/>
    <property type="match status" value="1"/>
</dbReference>
<evidence type="ECO:0000256" key="5">
    <source>
        <dbReference type="ARBA" id="ARBA00023251"/>
    </source>
</evidence>
<dbReference type="InterPro" id="IPR027417">
    <property type="entry name" value="P-loop_NTPase"/>
</dbReference>
<evidence type="ECO:0000256" key="1">
    <source>
        <dbReference type="ARBA" id="ARBA00004202"/>
    </source>
</evidence>
<organism evidence="7 8">
    <name type="scientific">Kribbella koreensis</name>
    <dbReference type="NCBI Taxonomy" id="57909"/>
    <lineage>
        <taxon>Bacteria</taxon>
        <taxon>Bacillati</taxon>
        <taxon>Actinomycetota</taxon>
        <taxon>Actinomycetes</taxon>
        <taxon>Propionibacteriales</taxon>
        <taxon>Kribbellaceae</taxon>
        <taxon>Kribbella</taxon>
    </lineage>
</organism>
<evidence type="ECO:0000256" key="3">
    <source>
        <dbReference type="ARBA" id="ARBA00022741"/>
    </source>
</evidence>
<accession>A0ABN1RRF5</accession>
<reference evidence="7 8" key="1">
    <citation type="journal article" date="2019" name="Int. J. Syst. Evol. Microbiol.">
        <title>The Global Catalogue of Microorganisms (GCM) 10K type strain sequencing project: providing services to taxonomists for standard genome sequencing and annotation.</title>
        <authorList>
            <consortium name="The Broad Institute Genomics Platform"/>
            <consortium name="The Broad Institute Genome Sequencing Center for Infectious Disease"/>
            <person name="Wu L."/>
            <person name="Ma J."/>
        </authorList>
    </citation>
    <scope>NUCLEOTIDE SEQUENCE [LARGE SCALE GENOMIC DNA]</scope>
    <source>
        <strain evidence="7 8">JCM 10977</strain>
    </source>
</reference>
<feature type="domain" description="ABC transporter" evidence="6">
    <location>
        <begin position="14"/>
        <end position="249"/>
    </location>
</feature>
<gene>
    <name evidence="7" type="ORF">GCM10009554_79680</name>
</gene>
<comment type="caution">
    <text evidence="7">The sequence shown here is derived from an EMBL/GenBank/DDBJ whole genome shotgun (WGS) entry which is preliminary data.</text>
</comment>
<proteinExistence type="predicted"/>
<evidence type="ECO:0000256" key="4">
    <source>
        <dbReference type="ARBA" id="ARBA00022840"/>
    </source>
</evidence>
<keyword evidence="4" id="KW-0067">ATP-binding</keyword>
<evidence type="ECO:0000256" key="2">
    <source>
        <dbReference type="ARBA" id="ARBA00022448"/>
    </source>
</evidence>